<dbReference type="EMBL" id="KQ965748">
    <property type="protein sequence ID" value="KXS17160.1"/>
    <property type="molecule type" value="Genomic_DNA"/>
</dbReference>
<feature type="compositionally biased region" description="Low complexity" evidence="7">
    <location>
        <begin position="253"/>
        <end position="262"/>
    </location>
</feature>
<dbReference type="OrthoDB" id="17410at2759"/>
<evidence type="ECO:0000256" key="3">
    <source>
        <dbReference type="ARBA" id="ARBA00022737"/>
    </source>
</evidence>
<dbReference type="Proteomes" id="UP000070544">
    <property type="component" value="Unassembled WGS sequence"/>
</dbReference>
<accession>A0A139AK60</accession>
<feature type="repeat" description="WD" evidence="6">
    <location>
        <begin position="598"/>
        <end position="632"/>
    </location>
</feature>
<dbReference type="InterPro" id="IPR019775">
    <property type="entry name" value="WD40_repeat_CS"/>
</dbReference>
<dbReference type="PROSITE" id="PS00678">
    <property type="entry name" value="WD_REPEATS_1"/>
    <property type="match status" value="2"/>
</dbReference>
<feature type="compositionally biased region" description="Basic and acidic residues" evidence="7">
    <location>
        <begin position="232"/>
        <end position="241"/>
    </location>
</feature>
<keyword evidence="3" id="KW-0677">Repeat</keyword>
<gene>
    <name evidence="9" type="ORF">M427DRAFT_122242</name>
</gene>
<keyword evidence="10" id="KW-1185">Reference proteome</keyword>
<evidence type="ECO:0000256" key="2">
    <source>
        <dbReference type="ARBA" id="ARBA00022574"/>
    </source>
</evidence>
<dbReference type="AlphaFoldDB" id="A0A139AK60"/>
<evidence type="ECO:0000259" key="8">
    <source>
        <dbReference type="Pfam" id="PF08581"/>
    </source>
</evidence>
<dbReference type="InterPro" id="IPR015943">
    <property type="entry name" value="WD40/YVTN_repeat-like_dom_sf"/>
</dbReference>
<feature type="repeat" description="WD" evidence="6">
    <location>
        <begin position="458"/>
        <end position="492"/>
    </location>
</feature>
<keyword evidence="1" id="KW-0678">Repressor</keyword>
<dbReference type="PROSITE" id="PS50082">
    <property type="entry name" value="WD_REPEATS_2"/>
    <property type="match status" value="5"/>
</dbReference>
<dbReference type="OMA" id="AENGPVD"/>
<dbReference type="PRINTS" id="PR00320">
    <property type="entry name" value="GPROTEINBRPT"/>
</dbReference>
<evidence type="ECO:0000256" key="5">
    <source>
        <dbReference type="ARBA" id="ARBA00023163"/>
    </source>
</evidence>
<dbReference type="SMART" id="SM00320">
    <property type="entry name" value="WD40"/>
    <property type="match status" value="7"/>
</dbReference>
<name>A0A139AK60_GONPJ</name>
<sequence length="795" mass="83504">MYRGHSGPGSGAPMGGHGMPQPSMPHSTQPPPPQSMQAPHQPQSTHRLPELFEAIKQEFMTLADEVHVSKMQRDEYADKLQVQLQEMSAFQQSLAELDRAHRDAKARYEDEIQRLRREVDMLRAQAASAPGGGSAQGQSAMGGSGTGATPAMPNIPGAQQNGAKQEQPPQLAGWGRGTFPDSSLHRPPTNPTQMHPLGGPPGGLAPPTLPGPGGDRPSDSAPNGDLHPSKRFRTDEYDPTRPRPSPFPPPGGAAPSAGAVSGQGQTSLPPVHPPSSRPPSGYDASKGPPTAPTAPIPPPPLLKSDTPGLLPTASAHSSMTSPLPSIRPMPLPAGPPTASAPPPPPPATLSGSPVTGWCDLSIPPAGTQAEAEQTQAGLRKDGQDWSVVWNGKVGRKWEVEAVASLEHSSVVCCVRFSHDGTMLATGCNRAAHVYEVQTGQRIATLSDPNVPPEGDLYIRSVAFSPDGTLLATGAEDRTVRVWHVRAGRLKYVLQGHDQDIYSLEWGGGGGWVVSGSGDRTVKIWSIETGTCVFTMVNEDSAVSPGTGNGAGPGFSQIKDSGVTSVAVSPGDGRVVAAGSLDKTIRLWDSKTGQLLERFEGHQDSVYSVAFSSDGKHIVSGSLDRTVKIWEMSPQVQTYLASTSHLPPVYATTTPTSATPSSSPAPASEFPKLSSVVTSAPKHTFGGHRDFVLSVAFGSVAPGGRDKDKMDTSPPGATADTEECTEWVVSGSKDRTVTFWDARGAARGKDPASVALMMVQGHKNSVISVALSPVGGLFATGSGDWRARIWRYFEAK</sequence>
<dbReference type="STRING" id="1344416.A0A139AK60"/>
<dbReference type="Pfam" id="PF08581">
    <property type="entry name" value="Tup_N"/>
    <property type="match status" value="1"/>
</dbReference>
<proteinExistence type="predicted"/>
<keyword evidence="5" id="KW-0804">Transcription</keyword>
<dbReference type="Gene3D" id="2.130.10.10">
    <property type="entry name" value="YVTN repeat-like/Quinoprotein amine dehydrogenase"/>
    <property type="match status" value="1"/>
</dbReference>
<organism evidence="9 10">
    <name type="scientific">Gonapodya prolifera (strain JEL478)</name>
    <name type="common">Monoblepharis prolifera</name>
    <dbReference type="NCBI Taxonomy" id="1344416"/>
    <lineage>
        <taxon>Eukaryota</taxon>
        <taxon>Fungi</taxon>
        <taxon>Fungi incertae sedis</taxon>
        <taxon>Chytridiomycota</taxon>
        <taxon>Chytridiomycota incertae sedis</taxon>
        <taxon>Monoblepharidomycetes</taxon>
        <taxon>Monoblepharidales</taxon>
        <taxon>Gonapodyaceae</taxon>
        <taxon>Gonapodya</taxon>
    </lineage>
</organism>
<feature type="repeat" description="WD" evidence="6">
    <location>
        <begin position="758"/>
        <end position="795"/>
    </location>
</feature>
<feature type="compositionally biased region" description="Gly residues" evidence="7">
    <location>
        <begin position="130"/>
        <end position="146"/>
    </location>
</feature>
<feature type="repeat" description="WD" evidence="6">
    <location>
        <begin position="493"/>
        <end position="534"/>
    </location>
</feature>
<dbReference type="InterPro" id="IPR013890">
    <property type="entry name" value="Tscrpt_rep_Tup1_N"/>
</dbReference>
<dbReference type="PANTHER" id="PTHR19848:SF8">
    <property type="entry name" value="F-BOX AND WD REPEAT DOMAIN CONTAINING 7"/>
    <property type="match status" value="1"/>
</dbReference>
<feature type="compositionally biased region" description="Polar residues" evidence="7">
    <location>
        <begin position="157"/>
        <end position="168"/>
    </location>
</feature>
<keyword evidence="4" id="KW-0805">Transcription regulation</keyword>
<evidence type="ECO:0000313" key="10">
    <source>
        <dbReference type="Proteomes" id="UP000070544"/>
    </source>
</evidence>
<keyword evidence="2 6" id="KW-0853">WD repeat</keyword>
<feature type="compositionally biased region" description="Polar residues" evidence="7">
    <location>
        <begin position="314"/>
        <end position="323"/>
    </location>
</feature>
<dbReference type="Pfam" id="PF00400">
    <property type="entry name" value="WD40"/>
    <property type="match status" value="7"/>
</dbReference>
<feature type="compositionally biased region" description="Pro residues" evidence="7">
    <location>
        <begin position="325"/>
        <end position="347"/>
    </location>
</feature>
<feature type="compositionally biased region" description="Low complexity" evidence="7">
    <location>
        <begin position="650"/>
        <end position="667"/>
    </location>
</feature>
<evidence type="ECO:0000256" key="1">
    <source>
        <dbReference type="ARBA" id="ARBA00022491"/>
    </source>
</evidence>
<dbReference type="SUPFAM" id="SSF50978">
    <property type="entry name" value="WD40 repeat-like"/>
    <property type="match status" value="1"/>
</dbReference>
<evidence type="ECO:0000256" key="6">
    <source>
        <dbReference type="PROSITE-ProRule" id="PRU00221"/>
    </source>
</evidence>
<feature type="compositionally biased region" description="Low complexity" evidence="7">
    <location>
        <begin position="365"/>
        <end position="377"/>
    </location>
</feature>
<feature type="compositionally biased region" description="Gly residues" evidence="7">
    <location>
        <begin position="1"/>
        <end position="18"/>
    </location>
</feature>
<feature type="domain" description="Transcriptional repressor Tup1 N-terminal" evidence="8">
    <location>
        <begin position="47"/>
        <end position="120"/>
    </location>
</feature>
<dbReference type="Gene3D" id="1.20.5.340">
    <property type="match status" value="1"/>
</dbReference>
<evidence type="ECO:0000313" key="9">
    <source>
        <dbReference type="EMBL" id="KXS17160.1"/>
    </source>
</evidence>
<dbReference type="PROSITE" id="PS50294">
    <property type="entry name" value="WD_REPEATS_REGION"/>
    <property type="match status" value="5"/>
</dbReference>
<evidence type="ECO:0000256" key="4">
    <source>
        <dbReference type="ARBA" id="ARBA00023015"/>
    </source>
</evidence>
<dbReference type="InterPro" id="IPR001680">
    <property type="entry name" value="WD40_rpt"/>
</dbReference>
<feature type="region of interest" description="Disordered" evidence="7">
    <location>
        <begin position="123"/>
        <end position="378"/>
    </location>
</feature>
<dbReference type="CDD" id="cd00200">
    <property type="entry name" value="WD40"/>
    <property type="match status" value="1"/>
</dbReference>
<dbReference type="InterPro" id="IPR020472">
    <property type="entry name" value="WD40_PAC1"/>
</dbReference>
<feature type="compositionally biased region" description="Low complexity" evidence="7">
    <location>
        <begin position="35"/>
        <end position="44"/>
    </location>
</feature>
<dbReference type="InterPro" id="IPR036322">
    <property type="entry name" value="WD40_repeat_dom_sf"/>
</dbReference>
<feature type="region of interest" description="Disordered" evidence="7">
    <location>
        <begin position="1"/>
        <end position="48"/>
    </location>
</feature>
<dbReference type="PANTHER" id="PTHR19848">
    <property type="entry name" value="WD40 REPEAT PROTEIN"/>
    <property type="match status" value="1"/>
</dbReference>
<reference evidence="9 10" key="1">
    <citation type="journal article" date="2015" name="Genome Biol. Evol.">
        <title>Phylogenomic analyses indicate that early fungi evolved digesting cell walls of algal ancestors of land plants.</title>
        <authorList>
            <person name="Chang Y."/>
            <person name="Wang S."/>
            <person name="Sekimoto S."/>
            <person name="Aerts A.L."/>
            <person name="Choi C."/>
            <person name="Clum A."/>
            <person name="LaButti K.M."/>
            <person name="Lindquist E.A."/>
            <person name="Yee Ngan C."/>
            <person name="Ohm R.A."/>
            <person name="Salamov A.A."/>
            <person name="Grigoriev I.V."/>
            <person name="Spatafora J.W."/>
            <person name="Berbee M.L."/>
        </authorList>
    </citation>
    <scope>NUCLEOTIDE SEQUENCE [LARGE SCALE GENOMIC DNA]</scope>
    <source>
        <strain evidence="9 10">JEL478</strain>
    </source>
</reference>
<feature type="repeat" description="WD" evidence="6">
    <location>
        <begin position="562"/>
        <end position="597"/>
    </location>
</feature>
<protein>
    <submittedName>
        <fullName evidence="9">WD40 repeat-like protein</fullName>
    </submittedName>
</protein>
<evidence type="ECO:0000256" key="7">
    <source>
        <dbReference type="SAM" id="MobiDB-lite"/>
    </source>
</evidence>
<feature type="compositionally biased region" description="Pro residues" evidence="7">
    <location>
        <begin position="289"/>
        <end position="301"/>
    </location>
</feature>
<feature type="region of interest" description="Disordered" evidence="7">
    <location>
        <begin position="650"/>
        <end position="669"/>
    </location>
</feature>
<feature type="compositionally biased region" description="Pro residues" evidence="7">
    <location>
        <begin position="242"/>
        <end position="252"/>
    </location>
</feature>